<evidence type="ECO:0000256" key="3">
    <source>
        <dbReference type="ARBA" id="ARBA00022605"/>
    </source>
</evidence>
<dbReference type="GO" id="GO:0005739">
    <property type="term" value="C:mitochondrion"/>
    <property type="evidence" value="ECO:0007669"/>
    <property type="project" value="TreeGrafter"/>
</dbReference>
<comment type="cofactor">
    <cofactor evidence="15">
        <name>[2Fe-2S] cluster</name>
        <dbReference type="ChEBI" id="CHEBI:190135"/>
    </cofactor>
</comment>
<dbReference type="Pfam" id="PF24877">
    <property type="entry name" value="ILV_EDD_C"/>
    <property type="match status" value="1"/>
</dbReference>
<evidence type="ECO:0000259" key="17">
    <source>
        <dbReference type="Pfam" id="PF00920"/>
    </source>
</evidence>
<comment type="catalytic activity">
    <reaction evidence="11">
        <text>(2R)-2,3-dihydroxy-3-methylbutanoate = 3-methyl-2-oxobutanoate + H2O</text>
        <dbReference type="Rhea" id="RHEA:24809"/>
        <dbReference type="ChEBI" id="CHEBI:11851"/>
        <dbReference type="ChEBI" id="CHEBI:15377"/>
        <dbReference type="ChEBI" id="CHEBI:49072"/>
        <dbReference type="EC" id="4.2.1.9"/>
    </reaction>
    <physiologicalReaction direction="left-to-right" evidence="11">
        <dbReference type="Rhea" id="RHEA:24810"/>
    </physiologicalReaction>
</comment>
<dbReference type="InterPro" id="IPR056740">
    <property type="entry name" value="ILV_EDD_C"/>
</dbReference>
<evidence type="ECO:0000256" key="9">
    <source>
        <dbReference type="ARBA" id="ARBA00023239"/>
    </source>
</evidence>
<dbReference type="InterPro" id="IPR020558">
    <property type="entry name" value="DiOHA_6PGluconate_deHydtase_CS"/>
</dbReference>
<dbReference type="InterPro" id="IPR037237">
    <property type="entry name" value="IlvD/EDD_N"/>
</dbReference>
<dbReference type="InterPro" id="IPR000581">
    <property type="entry name" value="ILV_EDD_N"/>
</dbReference>
<evidence type="ECO:0000256" key="14">
    <source>
        <dbReference type="ARBA" id="ARBA00029490"/>
    </source>
</evidence>
<sequence length="602" mass="63820">MSLRAPLARSLRSRALHTSAVRAAGARPPPGALNRLSRTITAPKDQGASQAMLYATPGIENDEDLTRAMVGVASVWYEGNPCNAHLLGLGQKIKKSLHDAGLTGYQYGVVGVSDGISMGTDAMSYSLPSRDLIADSVESASGGHWLDGCVVVPGCDKNMPGVLMALGRLNRPGLMVYGGTIKPGGCGAAAGTLDIVSAFQSYGQYLSEGGTPEAERKRYDTVRNSCPGPGACGGMYTANTMASCSEALGMTLPGSSSFPAEYPEKQAECESVGAAMRNLLEKNIRPRDIMTREAFEDAMVLTMVLGGSTNAVLHLIAMAHAVGVEVTIDDFQRISDSTPFLADLKPSGKYVMEDVYKVLGGIPTIIQYLIENKLIKGEHMTVTGRTLAENADRWTHERGKLSPNQDVLRPLNKPLKATGHIRILKGNLAPGGAVAKITGKEGLRFTGKARCFDTEDEMVAAVEQGTIKKGEKTVVVLRYKGPKGGPGMPEMLKPTSLIMGAGLGLDVACLTDGRFSGGSHGFVIGHVVPEAQVGGPIALVRDGDTISIDAEANTLELVDVSESELQTRREAWQPRELRPKQGHLLKYVRNVSDASSGCVTDL</sequence>
<evidence type="ECO:0000313" key="19">
    <source>
        <dbReference type="EMBL" id="PWO01335.1"/>
    </source>
</evidence>
<dbReference type="GO" id="GO:0009097">
    <property type="term" value="P:isoleucine biosynthetic process"/>
    <property type="evidence" value="ECO:0007669"/>
    <property type="project" value="UniProtKB-UniPathway"/>
</dbReference>
<comment type="pathway">
    <text evidence="12">Amino-acid biosynthesis; L-valine biosynthesis; L-valine from pyruvate: step 3/4.</text>
</comment>
<evidence type="ECO:0000256" key="4">
    <source>
        <dbReference type="ARBA" id="ARBA00022714"/>
    </source>
</evidence>
<evidence type="ECO:0000256" key="11">
    <source>
        <dbReference type="ARBA" id="ARBA00029304"/>
    </source>
</evidence>
<keyword evidence="4" id="KW-0001">2Fe-2S</keyword>
<comment type="pathway">
    <text evidence="13">Amino-acid biosynthesis; L-isoleucine biosynthesis; L-isoleucine from 2-oxobutanoate: step 3/4.</text>
</comment>
<dbReference type="GeneID" id="37268892"/>
<evidence type="ECO:0000256" key="12">
    <source>
        <dbReference type="ARBA" id="ARBA00029436"/>
    </source>
</evidence>
<gene>
    <name evidence="19" type="ORF">FA09DRAFT_327276</name>
</gene>
<evidence type="ECO:0000256" key="15">
    <source>
        <dbReference type="ARBA" id="ARBA00034078"/>
    </source>
</evidence>
<evidence type="ECO:0000259" key="18">
    <source>
        <dbReference type="Pfam" id="PF24877"/>
    </source>
</evidence>
<dbReference type="Proteomes" id="UP000245946">
    <property type="component" value="Unassembled WGS sequence"/>
</dbReference>
<name>A0A316ZJR4_9BASI</name>
<dbReference type="PROSITE" id="PS00886">
    <property type="entry name" value="ILVD_EDD_1"/>
    <property type="match status" value="1"/>
</dbReference>
<keyword evidence="20" id="KW-1185">Reference proteome</keyword>
<evidence type="ECO:0000256" key="16">
    <source>
        <dbReference type="ARBA" id="ARBA00052865"/>
    </source>
</evidence>
<evidence type="ECO:0000256" key="7">
    <source>
        <dbReference type="ARBA" id="ARBA00023004"/>
    </source>
</evidence>
<dbReference type="RefSeq" id="XP_025601613.1">
    <property type="nucleotide sequence ID" value="XM_025741348.1"/>
</dbReference>
<dbReference type="NCBIfam" id="NF002068">
    <property type="entry name" value="PRK00911.1"/>
    <property type="match status" value="1"/>
</dbReference>
<comment type="cofactor">
    <cofactor evidence="1">
        <name>Mg(2+)</name>
        <dbReference type="ChEBI" id="CHEBI:18420"/>
    </cofactor>
</comment>
<keyword evidence="9" id="KW-0456">Lyase</keyword>
<dbReference type="InterPro" id="IPR042096">
    <property type="entry name" value="Dihydro-acid_dehy_C"/>
</dbReference>
<dbReference type="PANTHER" id="PTHR21000">
    <property type="entry name" value="DIHYDROXY-ACID DEHYDRATASE DAD"/>
    <property type="match status" value="1"/>
</dbReference>
<dbReference type="GO" id="GO:0046872">
    <property type="term" value="F:metal ion binding"/>
    <property type="evidence" value="ECO:0007669"/>
    <property type="project" value="UniProtKB-KW"/>
</dbReference>
<reference evidence="19 20" key="1">
    <citation type="journal article" date="2018" name="Mol. Biol. Evol.">
        <title>Broad Genomic Sampling Reveals a Smut Pathogenic Ancestry of the Fungal Clade Ustilaginomycotina.</title>
        <authorList>
            <person name="Kijpornyongpan T."/>
            <person name="Mondo S.J."/>
            <person name="Barry K."/>
            <person name="Sandor L."/>
            <person name="Lee J."/>
            <person name="Lipzen A."/>
            <person name="Pangilinan J."/>
            <person name="LaButti K."/>
            <person name="Hainaut M."/>
            <person name="Henrissat B."/>
            <person name="Grigoriev I.V."/>
            <person name="Spatafora J.W."/>
            <person name="Aime M.C."/>
        </authorList>
    </citation>
    <scope>NUCLEOTIDE SEQUENCE [LARGE SCALE GENOMIC DNA]</scope>
    <source>
        <strain evidence="19 20">MCA 4186</strain>
    </source>
</reference>
<dbReference type="SUPFAM" id="SSF52016">
    <property type="entry name" value="LeuD/IlvD-like"/>
    <property type="match status" value="1"/>
</dbReference>
<accession>A0A316ZJR4</accession>
<keyword evidence="5" id="KW-0479">Metal-binding</keyword>
<dbReference type="NCBIfam" id="TIGR00110">
    <property type="entry name" value="ilvD"/>
    <property type="match status" value="1"/>
</dbReference>
<evidence type="ECO:0000256" key="6">
    <source>
        <dbReference type="ARBA" id="ARBA00022842"/>
    </source>
</evidence>
<evidence type="ECO:0000256" key="5">
    <source>
        <dbReference type="ARBA" id="ARBA00022723"/>
    </source>
</evidence>
<dbReference type="AlphaFoldDB" id="A0A316ZJR4"/>
<keyword evidence="3" id="KW-0028">Amino-acid biosynthesis</keyword>
<dbReference type="UniPathway" id="UPA00049">
    <property type="reaction ID" value="UER00061"/>
</dbReference>
<dbReference type="SUPFAM" id="SSF143975">
    <property type="entry name" value="IlvD/EDD N-terminal domain-like"/>
    <property type="match status" value="1"/>
</dbReference>
<dbReference type="EMBL" id="KZ819283">
    <property type="protein sequence ID" value="PWO01335.1"/>
    <property type="molecule type" value="Genomic_DNA"/>
</dbReference>
<keyword evidence="7" id="KW-0408">Iron</keyword>
<organism evidence="19 20">
    <name type="scientific">Tilletiopsis washingtonensis</name>
    <dbReference type="NCBI Taxonomy" id="58919"/>
    <lineage>
        <taxon>Eukaryota</taxon>
        <taxon>Fungi</taxon>
        <taxon>Dikarya</taxon>
        <taxon>Basidiomycota</taxon>
        <taxon>Ustilaginomycotina</taxon>
        <taxon>Exobasidiomycetes</taxon>
        <taxon>Entylomatales</taxon>
        <taxon>Entylomatales incertae sedis</taxon>
        <taxon>Tilletiopsis</taxon>
    </lineage>
</organism>
<keyword evidence="10" id="KW-0100">Branched-chain amino acid biosynthesis</keyword>
<dbReference type="Pfam" id="PF00920">
    <property type="entry name" value="ILVD_EDD_N"/>
    <property type="match status" value="1"/>
</dbReference>
<keyword evidence="6" id="KW-0460">Magnesium</keyword>
<proteinExistence type="inferred from homology"/>
<comment type="similarity">
    <text evidence="2">Belongs to the IlvD/Edd family.</text>
</comment>
<evidence type="ECO:0000313" key="20">
    <source>
        <dbReference type="Proteomes" id="UP000245946"/>
    </source>
</evidence>
<dbReference type="PANTHER" id="PTHR21000:SF5">
    <property type="entry name" value="DIHYDROXY-ACID DEHYDRATASE, MITOCHONDRIAL"/>
    <property type="match status" value="1"/>
</dbReference>
<dbReference type="OrthoDB" id="3851628at2759"/>
<comment type="catalytic activity">
    <reaction evidence="16">
        <text>(2R,3R)-2,3-dihydroxy-3-methylpentanoate = (S)-3-methyl-2-oxopentanoate + H2O</text>
        <dbReference type="Rhea" id="RHEA:27694"/>
        <dbReference type="ChEBI" id="CHEBI:15377"/>
        <dbReference type="ChEBI" id="CHEBI:35146"/>
        <dbReference type="ChEBI" id="CHEBI:49258"/>
        <dbReference type="EC" id="4.2.1.9"/>
    </reaction>
    <physiologicalReaction direction="left-to-right" evidence="16">
        <dbReference type="Rhea" id="RHEA:27695"/>
    </physiologicalReaction>
</comment>
<dbReference type="UniPathway" id="UPA00047">
    <property type="reaction ID" value="UER00057"/>
</dbReference>
<dbReference type="STRING" id="58919.A0A316ZJR4"/>
<protein>
    <recommendedName>
        <fullName evidence="14">dihydroxy-acid dehydratase</fullName>
        <ecNumber evidence="14">4.2.1.9</ecNumber>
    </recommendedName>
</protein>
<evidence type="ECO:0000256" key="8">
    <source>
        <dbReference type="ARBA" id="ARBA00023014"/>
    </source>
</evidence>
<evidence type="ECO:0000256" key="13">
    <source>
        <dbReference type="ARBA" id="ARBA00029437"/>
    </source>
</evidence>
<evidence type="ECO:0000256" key="2">
    <source>
        <dbReference type="ARBA" id="ARBA00006486"/>
    </source>
</evidence>
<dbReference type="GO" id="GO:0051537">
    <property type="term" value="F:2 iron, 2 sulfur cluster binding"/>
    <property type="evidence" value="ECO:0007669"/>
    <property type="project" value="UniProtKB-KW"/>
</dbReference>
<dbReference type="EC" id="4.2.1.9" evidence="14"/>
<feature type="domain" description="Dihydroxy-acid/6-phosphogluconate dehydratase C-terminal" evidence="18">
    <location>
        <begin position="406"/>
        <end position="598"/>
    </location>
</feature>
<keyword evidence="8" id="KW-0411">Iron-sulfur</keyword>
<dbReference type="GO" id="GO:0004160">
    <property type="term" value="F:dihydroxy-acid dehydratase activity"/>
    <property type="evidence" value="ECO:0007669"/>
    <property type="project" value="UniProtKB-EC"/>
</dbReference>
<evidence type="ECO:0000256" key="10">
    <source>
        <dbReference type="ARBA" id="ARBA00023304"/>
    </source>
</evidence>
<feature type="domain" description="Dihydroxy-acid/6-phosphogluconate dehydratase N-terminal" evidence="17">
    <location>
        <begin position="67"/>
        <end position="390"/>
    </location>
</feature>
<dbReference type="InterPro" id="IPR004404">
    <property type="entry name" value="DihydroxyA_deHydtase"/>
</dbReference>
<dbReference type="InterPro" id="IPR050165">
    <property type="entry name" value="DHAD_IlvD/Edd"/>
</dbReference>
<evidence type="ECO:0000256" key="1">
    <source>
        <dbReference type="ARBA" id="ARBA00001946"/>
    </source>
</evidence>
<dbReference type="GO" id="GO:0009099">
    <property type="term" value="P:L-valine biosynthetic process"/>
    <property type="evidence" value="ECO:0007669"/>
    <property type="project" value="UniProtKB-UniPathway"/>
</dbReference>
<dbReference type="Gene3D" id="3.50.30.80">
    <property type="entry name" value="IlvD/EDD C-terminal domain-like"/>
    <property type="match status" value="1"/>
</dbReference>
<dbReference type="FunFam" id="3.50.30.80:FF:000001">
    <property type="entry name" value="Dihydroxy-acid dehydratase"/>
    <property type="match status" value="1"/>
</dbReference>